<dbReference type="AlphaFoldDB" id="A0A183UNH8"/>
<dbReference type="EMBL" id="UYWY01020370">
    <property type="protein sequence ID" value="VDM41369.1"/>
    <property type="molecule type" value="Genomic_DNA"/>
</dbReference>
<dbReference type="Pfam" id="PF00076">
    <property type="entry name" value="RRM_1"/>
    <property type="match status" value="1"/>
</dbReference>
<feature type="region of interest" description="Disordered" evidence="5">
    <location>
        <begin position="1"/>
        <end position="23"/>
    </location>
</feature>
<proteinExistence type="predicted"/>
<keyword evidence="8" id="KW-1185">Reference proteome</keyword>
<dbReference type="InterPro" id="IPR055204">
    <property type="entry name" value="HNRNPL_RRM"/>
</dbReference>
<dbReference type="PROSITE" id="PS50102">
    <property type="entry name" value="RRM"/>
    <property type="match status" value="2"/>
</dbReference>
<dbReference type="PANTHER" id="PTHR15592">
    <property type="entry name" value="MATRIN 3/NUCLEAR PROTEIN 220-RELATED"/>
    <property type="match status" value="1"/>
</dbReference>
<evidence type="ECO:0000313" key="8">
    <source>
        <dbReference type="Proteomes" id="UP000050794"/>
    </source>
</evidence>
<dbReference type="Proteomes" id="UP000050794">
    <property type="component" value="Unassembled WGS sequence"/>
</dbReference>
<dbReference type="GO" id="GO:0005634">
    <property type="term" value="C:nucleus"/>
    <property type="evidence" value="ECO:0007669"/>
    <property type="project" value="InterPro"/>
</dbReference>
<sequence>MEDGEPAVKRSRGEDEADRLNPSPSLVVHVRNLNSTTNEADLMDALCFFGEIAYVRCIPAKGMALVEFEEEAGARACVSYTQTTQIYVMGQPARFNYSTSKKIQRHGLESEHPSRVLVLSISNVLYPIDVNVIHQICVPYGVVNRIAILRHMQALVEFDAEESAKKAKRAINGADIYYGCCTLKVEFAKPGQVKVSTNNHLQWDYTISPASGSFGCEGGTNADVSHQAVACGKNMACSGWYGAIGNYGAAGNVGSFYGTFAARTGVPDNGTEYAQEFFGYGANTGTCDVNANASISAEGNSSGENSATSKDLVDHNAAGGVDLKMPQRGNGCVLMVYGADESVFNCDKLYNLLCLYGNCYRAKFMKSKPGTCMVQMGNASEVSTAVENLTGATLFGHTISLRPNYASSRNHRFTSPERAARNRIVKPCPILHWFNASPTMDEESLKKVLAFVDIPLEPL</sequence>
<keyword evidence="1" id="KW-0597">Phosphoprotein</keyword>
<evidence type="ECO:0000313" key="9">
    <source>
        <dbReference type="WBParaSite" id="TCNE_0001004801-mRNA-1"/>
    </source>
</evidence>
<feature type="domain" description="RRM" evidence="6">
    <location>
        <begin position="114"/>
        <end position="190"/>
    </location>
</feature>
<dbReference type="WBParaSite" id="TCNE_0001004801-mRNA-1">
    <property type="protein sequence ID" value="TCNE_0001004801-mRNA-1"/>
    <property type="gene ID" value="TCNE_0001004801"/>
</dbReference>
<evidence type="ECO:0000256" key="3">
    <source>
        <dbReference type="ARBA" id="ARBA00022884"/>
    </source>
</evidence>
<reference evidence="9" key="1">
    <citation type="submission" date="2016-06" db="UniProtKB">
        <authorList>
            <consortium name="WormBaseParasite"/>
        </authorList>
    </citation>
    <scope>IDENTIFICATION</scope>
</reference>
<evidence type="ECO:0000256" key="1">
    <source>
        <dbReference type="ARBA" id="ARBA00022553"/>
    </source>
</evidence>
<dbReference type="NCBIfam" id="TIGR01649">
    <property type="entry name" value="hnRNP-L_PTB"/>
    <property type="match status" value="1"/>
</dbReference>
<dbReference type="Pfam" id="PF22976">
    <property type="entry name" value="RRM_10"/>
    <property type="match status" value="1"/>
</dbReference>
<evidence type="ECO:0000259" key="6">
    <source>
        <dbReference type="PROSITE" id="PS50102"/>
    </source>
</evidence>
<name>A0A183UNH8_TOXCA</name>
<dbReference type="Pfam" id="PF13893">
    <property type="entry name" value="RRM_5"/>
    <property type="match status" value="1"/>
</dbReference>
<dbReference type="InterPro" id="IPR021790">
    <property type="entry name" value="PTBP1-like_RRM2"/>
</dbReference>
<evidence type="ECO:0000313" key="7">
    <source>
        <dbReference type="EMBL" id="VDM41369.1"/>
    </source>
</evidence>
<feature type="compositionally biased region" description="Basic and acidic residues" evidence="5">
    <location>
        <begin position="1"/>
        <end position="14"/>
    </location>
</feature>
<accession>A0A183UNH8</accession>
<organism evidence="8 9">
    <name type="scientific">Toxocara canis</name>
    <name type="common">Canine roundworm</name>
    <dbReference type="NCBI Taxonomy" id="6265"/>
    <lineage>
        <taxon>Eukaryota</taxon>
        <taxon>Metazoa</taxon>
        <taxon>Ecdysozoa</taxon>
        <taxon>Nematoda</taxon>
        <taxon>Chromadorea</taxon>
        <taxon>Rhabditida</taxon>
        <taxon>Spirurina</taxon>
        <taxon>Ascaridomorpha</taxon>
        <taxon>Ascaridoidea</taxon>
        <taxon>Toxocaridae</taxon>
        <taxon>Toxocara</taxon>
    </lineage>
</organism>
<dbReference type="InterPro" id="IPR012677">
    <property type="entry name" value="Nucleotide-bd_a/b_plait_sf"/>
</dbReference>
<reference evidence="7 8" key="2">
    <citation type="submission" date="2018-11" db="EMBL/GenBank/DDBJ databases">
        <authorList>
            <consortium name="Pathogen Informatics"/>
        </authorList>
    </citation>
    <scope>NUCLEOTIDE SEQUENCE [LARGE SCALE GENOMIC DNA]</scope>
</reference>
<dbReference type="GO" id="GO:0003723">
    <property type="term" value="F:RNA binding"/>
    <property type="evidence" value="ECO:0007669"/>
    <property type="project" value="UniProtKB-UniRule"/>
</dbReference>
<evidence type="ECO:0000256" key="2">
    <source>
        <dbReference type="ARBA" id="ARBA00022737"/>
    </source>
</evidence>
<dbReference type="InterPro" id="IPR000504">
    <property type="entry name" value="RRM_dom"/>
</dbReference>
<protein>
    <submittedName>
        <fullName evidence="9">Heterogeneous nuclear ribonucleoprotein L</fullName>
    </submittedName>
</protein>
<dbReference type="SMART" id="SM00360">
    <property type="entry name" value="RRM"/>
    <property type="match status" value="3"/>
</dbReference>
<dbReference type="GO" id="GO:0006397">
    <property type="term" value="P:mRNA processing"/>
    <property type="evidence" value="ECO:0007669"/>
    <property type="project" value="InterPro"/>
</dbReference>
<dbReference type="InterPro" id="IPR006536">
    <property type="entry name" value="HnRNP-L/PTB"/>
</dbReference>
<evidence type="ECO:0000256" key="5">
    <source>
        <dbReference type="SAM" id="MobiDB-lite"/>
    </source>
</evidence>
<keyword evidence="2" id="KW-0677">Repeat</keyword>
<dbReference type="Gene3D" id="3.30.70.330">
    <property type="match status" value="4"/>
</dbReference>
<dbReference type="Pfam" id="PF11835">
    <property type="entry name" value="RRM_8"/>
    <property type="match status" value="1"/>
</dbReference>
<dbReference type="SUPFAM" id="SSF54928">
    <property type="entry name" value="RNA-binding domain, RBD"/>
    <property type="match status" value="3"/>
</dbReference>
<dbReference type="CDD" id="cd12424">
    <property type="entry name" value="RRM3_hnRNPL_like"/>
    <property type="match status" value="1"/>
</dbReference>
<evidence type="ECO:0000256" key="4">
    <source>
        <dbReference type="PROSITE-ProRule" id="PRU00176"/>
    </source>
</evidence>
<feature type="domain" description="RRM" evidence="6">
    <location>
        <begin position="26"/>
        <end position="100"/>
    </location>
</feature>
<keyword evidence="3 4" id="KW-0694">RNA-binding</keyword>
<dbReference type="InterPro" id="IPR035979">
    <property type="entry name" value="RBD_domain_sf"/>
</dbReference>
<gene>
    <name evidence="7" type="ORF">TCNE_LOCUS10048</name>
</gene>